<dbReference type="Proteomes" id="UP000002066">
    <property type="component" value="Chromosome"/>
</dbReference>
<organism evidence="2 3">
    <name type="scientific">Streptomyces pratensis (strain ATCC 33331 / IAF-45CD)</name>
    <dbReference type="NCBI Taxonomy" id="591167"/>
    <lineage>
        <taxon>Bacteria</taxon>
        <taxon>Bacillati</taxon>
        <taxon>Actinomycetota</taxon>
        <taxon>Actinomycetes</taxon>
        <taxon>Kitasatosporales</taxon>
        <taxon>Streptomycetaceae</taxon>
        <taxon>Streptomyces</taxon>
    </lineage>
</organism>
<dbReference type="KEGG" id="sfa:Sfla_4137"/>
<feature type="region of interest" description="Disordered" evidence="1">
    <location>
        <begin position="277"/>
        <end position="314"/>
    </location>
</feature>
<evidence type="ECO:0000313" key="2">
    <source>
        <dbReference type="EMBL" id="ADW05546.1"/>
    </source>
</evidence>
<evidence type="ECO:0000256" key="1">
    <source>
        <dbReference type="SAM" id="MobiDB-lite"/>
    </source>
</evidence>
<sequence length="332" mass="36078">MVHVPRPGHTTAPADSPPVIGADTESERIAQALAPRDRGNLPALSAQPLIRLDAYVAEDGSTVVNGHLLTMGGTRPPNEAILDAVAMFARTLGTPVAATVIDRSVRQVARLRVHPDGSSRTIAEEEDLPPGRERTTAEERTFPPLARVERIIQHAKREELHAAFVLAGALREHLTLRRGAEDELSLEARAIEAYIAYRRGDYSTSTGLALTVARIRCGSDLHRAVPEVARATAAWQRLQDQTQVATRGQELLHMWEKLSAEGLLREPSHRAMAQAVRSRMERGTQYPETPATAPAPAALPAAPEAVAPEDAPLAPTRRGLRRFTRLIGRSEG</sequence>
<name>A0A8D3WL05_STRFA</name>
<dbReference type="EMBL" id="CP002475">
    <property type="protein sequence ID" value="ADW05546.1"/>
    <property type="molecule type" value="Genomic_DNA"/>
</dbReference>
<gene>
    <name evidence="2" type="ordered locus">Sfla_4137</name>
</gene>
<protein>
    <submittedName>
        <fullName evidence="2">Uncharacterized protein</fullName>
    </submittedName>
</protein>
<dbReference type="AlphaFoldDB" id="A0A8D3WL05"/>
<reference evidence="2 3" key="1">
    <citation type="submission" date="2011-01" db="EMBL/GenBank/DDBJ databases">
        <title>Complete sequence of chromosome of Streptomyces flavogriseus ATCC 33331.</title>
        <authorList>
            <consortium name="US DOE Joint Genome Institute"/>
            <person name="Lucas S."/>
            <person name="Copeland A."/>
            <person name="Lapidus A."/>
            <person name="Cheng J.-F."/>
            <person name="Goodwin L."/>
            <person name="Pitluck S."/>
            <person name="Davenport K."/>
            <person name="Detter J.C."/>
            <person name="Han C."/>
            <person name="Tapia R."/>
            <person name="Land M."/>
            <person name="Hauser L."/>
            <person name="Kyrpides N."/>
            <person name="Ivanova N."/>
            <person name="Ovchinnikova G."/>
            <person name="Pagani I."/>
            <person name="Brumm P."/>
            <person name="Mead D."/>
            <person name="Woyke T."/>
        </authorList>
    </citation>
    <scope>NUCLEOTIDE SEQUENCE [LARGE SCALE GENOMIC DNA]</scope>
    <source>
        <strain evidence="3">ATCC 33331 / IAF-45CD</strain>
    </source>
</reference>
<feature type="region of interest" description="Disordered" evidence="1">
    <location>
        <begin position="114"/>
        <end position="136"/>
    </location>
</feature>
<evidence type="ECO:0000313" key="3">
    <source>
        <dbReference type="Proteomes" id="UP000002066"/>
    </source>
</evidence>
<proteinExistence type="predicted"/>
<accession>A0A8D3WL05</accession>
<feature type="region of interest" description="Disordered" evidence="1">
    <location>
        <begin position="1"/>
        <end position="21"/>
    </location>
</feature>
<feature type="compositionally biased region" description="Low complexity" evidence="1">
    <location>
        <begin position="287"/>
        <end position="314"/>
    </location>
</feature>